<keyword evidence="1" id="KW-0805">Transcription regulation</keyword>
<evidence type="ECO:0000256" key="2">
    <source>
        <dbReference type="ARBA" id="ARBA00023125"/>
    </source>
</evidence>
<dbReference type="Pfam" id="PF12833">
    <property type="entry name" value="HTH_18"/>
    <property type="match status" value="1"/>
</dbReference>
<dbReference type="GO" id="GO:0043565">
    <property type="term" value="F:sequence-specific DNA binding"/>
    <property type="evidence" value="ECO:0007669"/>
    <property type="project" value="InterPro"/>
</dbReference>
<dbReference type="OrthoDB" id="7191628at2"/>
<dbReference type="Proteomes" id="UP000481327">
    <property type="component" value="Unassembled WGS sequence"/>
</dbReference>
<organism evidence="5 6">
    <name type="scientific">Sandarakinorhabdus fusca</name>
    <dbReference type="NCBI Taxonomy" id="1439888"/>
    <lineage>
        <taxon>Bacteria</taxon>
        <taxon>Pseudomonadati</taxon>
        <taxon>Pseudomonadota</taxon>
        <taxon>Alphaproteobacteria</taxon>
        <taxon>Sphingomonadales</taxon>
        <taxon>Sphingosinicellaceae</taxon>
        <taxon>Sandarakinorhabdus</taxon>
    </lineage>
</organism>
<gene>
    <name evidence="5" type="ORF">F3168_15865</name>
</gene>
<dbReference type="SMART" id="SM00342">
    <property type="entry name" value="HTH_ARAC"/>
    <property type="match status" value="1"/>
</dbReference>
<dbReference type="PANTHER" id="PTHR46796:SF6">
    <property type="entry name" value="ARAC SUBFAMILY"/>
    <property type="match status" value="1"/>
</dbReference>
<dbReference type="PROSITE" id="PS01124">
    <property type="entry name" value="HTH_ARAC_FAMILY_2"/>
    <property type="match status" value="1"/>
</dbReference>
<evidence type="ECO:0000256" key="3">
    <source>
        <dbReference type="ARBA" id="ARBA00023163"/>
    </source>
</evidence>
<dbReference type="InterPro" id="IPR018060">
    <property type="entry name" value="HTH_AraC"/>
</dbReference>
<evidence type="ECO:0000313" key="6">
    <source>
        <dbReference type="Proteomes" id="UP000481327"/>
    </source>
</evidence>
<proteinExistence type="predicted"/>
<protein>
    <submittedName>
        <fullName evidence="5">Helix-turn-helix domain-containing protein</fullName>
    </submittedName>
</protein>
<sequence>MFGQNRGDHRMTEHSPATRLPNLAARIGADYADSFAACRELLATMFDLETPLPDQHAGYTMDFALYDYGPIKLGQSVATTAPSILVRDPQVIARIGVDHFHIQYYRSNGFAMTVDGVERWVAAGDVCMLDLSRPVTLRTEGIDNLSAIVDRNLLAPLLADAGEVHGTILRRDSEAGIAVREHLDDLWRQAPALTVAQGLDLSRSTAALLAAVIRANAEYRAATRAELRKSQFRAICRRIDRHIAEPRLGPAMLVRDFHVTRPTLYRMFEPHGGIGRYILCRRLTGVFLDLSDPALSDRKIDAVLHDWGFANHTAAGRAFRKAYGMTPSQCRSRARDVRRQGRIAAANAFDIPSEIPANVAIFRR</sequence>
<reference evidence="5 6" key="1">
    <citation type="submission" date="2019-09" db="EMBL/GenBank/DDBJ databases">
        <title>Polymorphobacter sp. isolated from a lake in China.</title>
        <authorList>
            <person name="Liu Z."/>
        </authorList>
    </citation>
    <scope>NUCLEOTIDE SEQUENCE [LARGE SCALE GENOMIC DNA]</scope>
    <source>
        <strain evidence="5 6">D40P</strain>
    </source>
</reference>
<dbReference type="SUPFAM" id="SSF46689">
    <property type="entry name" value="Homeodomain-like"/>
    <property type="match status" value="1"/>
</dbReference>
<dbReference type="GO" id="GO:0003700">
    <property type="term" value="F:DNA-binding transcription factor activity"/>
    <property type="evidence" value="ECO:0007669"/>
    <property type="project" value="InterPro"/>
</dbReference>
<name>A0A7C9KYU6_9SPHN</name>
<dbReference type="InterPro" id="IPR035418">
    <property type="entry name" value="AraC-bd_2"/>
</dbReference>
<feature type="domain" description="HTH araC/xylS-type" evidence="4">
    <location>
        <begin position="233"/>
        <end position="333"/>
    </location>
</feature>
<dbReference type="InterPro" id="IPR050204">
    <property type="entry name" value="AraC_XylS_family_regulators"/>
</dbReference>
<evidence type="ECO:0000313" key="5">
    <source>
        <dbReference type="EMBL" id="MQT18726.1"/>
    </source>
</evidence>
<keyword evidence="6" id="KW-1185">Reference proteome</keyword>
<dbReference type="PANTHER" id="PTHR46796">
    <property type="entry name" value="HTH-TYPE TRANSCRIPTIONAL ACTIVATOR RHAS-RELATED"/>
    <property type="match status" value="1"/>
</dbReference>
<dbReference type="InterPro" id="IPR009057">
    <property type="entry name" value="Homeodomain-like_sf"/>
</dbReference>
<dbReference type="Pfam" id="PF14525">
    <property type="entry name" value="AraC_binding_2"/>
    <property type="match status" value="1"/>
</dbReference>
<comment type="caution">
    <text evidence="5">The sequence shown here is derived from an EMBL/GenBank/DDBJ whole genome shotgun (WGS) entry which is preliminary data.</text>
</comment>
<dbReference type="Gene3D" id="1.10.10.60">
    <property type="entry name" value="Homeodomain-like"/>
    <property type="match status" value="1"/>
</dbReference>
<accession>A0A7C9KYU6</accession>
<evidence type="ECO:0000256" key="1">
    <source>
        <dbReference type="ARBA" id="ARBA00023015"/>
    </source>
</evidence>
<dbReference type="EMBL" id="WIOL01000010">
    <property type="protein sequence ID" value="MQT18726.1"/>
    <property type="molecule type" value="Genomic_DNA"/>
</dbReference>
<evidence type="ECO:0000259" key="4">
    <source>
        <dbReference type="PROSITE" id="PS01124"/>
    </source>
</evidence>
<dbReference type="AlphaFoldDB" id="A0A7C9KYU6"/>
<keyword evidence="2" id="KW-0238">DNA-binding</keyword>
<keyword evidence="3" id="KW-0804">Transcription</keyword>